<dbReference type="OrthoDB" id="5283415at2759"/>
<dbReference type="PANTHER" id="PTHR33048:SF108">
    <property type="entry name" value="INTEGRAL MEMBRANE PROTEIN"/>
    <property type="match status" value="1"/>
</dbReference>
<feature type="transmembrane region" description="Helical" evidence="7">
    <location>
        <begin position="149"/>
        <end position="180"/>
    </location>
</feature>
<feature type="region of interest" description="Disordered" evidence="6">
    <location>
        <begin position="356"/>
        <end position="422"/>
    </location>
</feature>
<evidence type="ECO:0000313" key="9">
    <source>
        <dbReference type="EMBL" id="KAF4974248.1"/>
    </source>
</evidence>
<dbReference type="InterPro" id="IPR052337">
    <property type="entry name" value="SAT4-like"/>
</dbReference>
<feature type="transmembrane region" description="Helical" evidence="7">
    <location>
        <begin position="237"/>
        <end position="257"/>
    </location>
</feature>
<evidence type="ECO:0000256" key="2">
    <source>
        <dbReference type="ARBA" id="ARBA00022692"/>
    </source>
</evidence>
<evidence type="ECO:0000256" key="7">
    <source>
        <dbReference type="SAM" id="Phobius"/>
    </source>
</evidence>
<feature type="compositionally biased region" description="Basic and acidic residues" evidence="6">
    <location>
        <begin position="392"/>
        <end position="403"/>
    </location>
</feature>
<gene>
    <name evidence="9" type="ORF">FZEAL_8828</name>
</gene>
<dbReference type="PANTHER" id="PTHR33048">
    <property type="entry name" value="PTH11-LIKE INTEGRAL MEMBRANE PROTEIN (AFU_ORTHOLOGUE AFUA_5G11245)"/>
    <property type="match status" value="1"/>
</dbReference>
<comment type="similarity">
    <text evidence="5">Belongs to the SAT4 family.</text>
</comment>
<proteinExistence type="inferred from homology"/>
<keyword evidence="3 7" id="KW-1133">Transmembrane helix</keyword>
<feature type="transmembrane region" description="Helical" evidence="7">
    <location>
        <begin position="200"/>
        <end position="225"/>
    </location>
</feature>
<protein>
    <recommendedName>
        <fullName evidence="8">Rhodopsin domain-containing protein</fullName>
    </recommendedName>
</protein>
<dbReference type="Pfam" id="PF20684">
    <property type="entry name" value="Fung_rhodopsin"/>
    <property type="match status" value="1"/>
</dbReference>
<dbReference type="AlphaFoldDB" id="A0A8H4UDI9"/>
<dbReference type="EMBL" id="JABEYC010000785">
    <property type="protein sequence ID" value="KAF4974248.1"/>
    <property type="molecule type" value="Genomic_DNA"/>
</dbReference>
<reference evidence="9" key="2">
    <citation type="submission" date="2020-05" db="EMBL/GenBank/DDBJ databases">
        <authorList>
            <person name="Kim H.-S."/>
            <person name="Proctor R.H."/>
            <person name="Brown D.W."/>
        </authorList>
    </citation>
    <scope>NUCLEOTIDE SEQUENCE</scope>
    <source>
        <strain evidence="9">NRRL 22465</strain>
    </source>
</reference>
<evidence type="ECO:0000313" key="10">
    <source>
        <dbReference type="Proteomes" id="UP000635477"/>
    </source>
</evidence>
<evidence type="ECO:0000256" key="3">
    <source>
        <dbReference type="ARBA" id="ARBA00022989"/>
    </source>
</evidence>
<feature type="transmembrane region" description="Helical" evidence="7">
    <location>
        <begin position="114"/>
        <end position="137"/>
    </location>
</feature>
<reference evidence="9" key="1">
    <citation type="journal article" date="2020" name="BMC Genomics">
        <title>Correction to: Identification and distribution of gene clusters required for synthesis of sphingolipid metabolism inhibitors in diverse species of the filamentous fungus Fusarium.</title>
        <authorList>
            <person name="Kim H.S."/>
            <person name="Lohmar J.M."/>
            <person name="Busman M."/>
            <person name="Brown D.W."/>
            <person name="Naumann T.A."/>
            <person name="Divon H.H."/>
            <person name="Lysoe E."/>
            <person name="Uhlig S."/>
            <person name="Proctor R.H."/>
        </authorList>
    </citation>
    <scope>NUCLEOTIDE SEQUENCE</scope>
    <source>
        <strain evidence="9">NRRL 22465</strain>
    </source>
</reference>
<feature type="domain" description="Rhodopsin" evidence="8">
    <location>
        <begin position="55"/>
        <end position="304"/>
    </location>
</feature>
<name>A0A8H4UDI9_9HYPO</name>
<dbReference type="Proteomes" id="UP000635477">
    <property type="component" value="Unassembled WGS sequence"/>
</dbReference>
<evidence type="ECO:0000259" key="8">
    <source>
        <dbReference type="Pfam" id="PF20684"/>
    </source>
</evidence>
<accession>A0A8H4UDI9</accession>
<keyword evidence="10" id="KW-1185">Reference proteome</keyword>
<dbReference type="InterPro" id="IPR049326">
    <property type="entry name" value="Rhodopsin_dom_fungi"/>
</dbReference>
<feature type="transmembrane region" description="Helical" evidence="7">
    <location>
        <begin position="37"/>
        <end position="59"/>
    </location>
</feature>
<evidence type="ECO:0000256" key="4">
    <source>
        <dbReference type="ARBA" id="ARBA00023136"/>
    </source>
</evidence>
<evidence type="ECO:0000256" key="5">
    <source>
        <dbReference type="ARBA" id="ARBA00038359"/>
    </source>
</evidence>
<sequence>MKNDVIQLLARQLYSRATEANASSVDSEYPYSRLQHIGYFILFFFPTLAFIIFGLRIYGRFVAKQYGWDDLFISLAMVLSVAETICSYYSMHENYIGIRRNEIPIKSLVNGRRWAFTIQILYNPILAFVKTSVLIFLLRLGREKDNVRLAIIGLLTFNLVQTVATFLCILLQCTPISFFWESGALNPEDIPDGYCIDQSKLYIATAALTILTDVLVLVLPFWIFLGLNMPLRVRAAVIGVFALGGVVTIMSILRLAWLVEINYYIDYADPDVDFTYDIRFTYSAIETNIAIITASAPALRPLFVRWFPSFFSALRSSGTRYSHANDAYGRLTAATAKHSHGGTRVSLHGAFPLKDMKGQRRSEIRSHSPTNSEEEIMTHNGILKTSEVKVQYNERRPQPHQGDESESESSRMSYTSRGPNGV</sequence>
<evidence type="ECO:0000256" key="1">
    <source>
        <dbReference type="ARBA" id="ARBA00004141"/>
    </source>
</evidence>
<organism evidence="9 10">
    <name type="scientific">Fusarium zealandicum</name>
    <dbReference type="NCBI Taxonomy" id="1053134"/>
    <lineage>
        <taxon>Eukaryota</taxon>
        <taxon>Fungi</taxon>
        <taxon>Dikarya</taxon>
        <taxon>Ascomycota</taxon>
        <taxon>Pezizomycotina</taxon>
        <taxon>Sordariomycetes</taxon>
        <taxon>Hypocreomycetidae</taxon>
        <taxon>Hypocreales</taxon>
        <taxon>Nectriaceae</taxon>
        <taxon>Fusarium</taxon>
        <taxon>Fusarium staphyleae species complex</taxon>
    </lineage>
</organism>
<keyword evidence="4 7" id="KW-0472">Membrane</keyword>
<evidence type="ECO:0000256" key="6">
    <source>
        <dbReference type="SAM" id="MobiDB-lite"/>
    </source>
</evidence>
<feature type="compositionally biased region" description="Basic and acidic residues" evidence="6">
    <location>
        <begin position="356"/>
        <end position="366"/>
    </location>
</feature>
<feature type="transmembrane region" description="Helical" evidence="7">
    <location>
        <begin position="71"/>
        <end position="91"/>
    </location>
</feature>
<comment type="subcellular location">
    <subcellularLocation>
        <location evidence="1">Membrane</location>
        <topology evidence="1">Multi-pass membrane protein</topology>
    </subcellularLocation>
</comment>
<comment type="caution">
    <text evidence="9">The sequence shown here is derived from an EMBL/GenBank/DDBJ whole genome shotgun (WGS) entry which is preliminary data.</text>
</comment>
<keyword evidence="2 7" id="KW-0812">Transmembrane</keyword>
<dbReference type="GO" id="GO:0016020">
    <property type="term" value="C:membrane"/>
    <property type="evidence" value="ECO:0007669"/>
    <property type="project" value="UniProtKB-SubCell"/>
</dbReference>
<feature type="compositionally biased region" description="Polar residues" evidence="6">
    <location>
        <begin position="411"/>
        <end position="422"/>
    </location>
</feature>